<accession>A0A9D1M324</accession>
<dbReference type="GO" id="GO:0004318">
    <property type="term" value="F:enoyl-[acyl-carrier-protein] reductase (NADH) activity"/>
    <property type="evidence" value="ECO:0007669"/>
    <property type="project" value="UniProtKB-EC"/>
</dbReference>
<comment type="pathway">
    <text evidence="1">Lipid metabolism; fatty acid biosynthesis.</text>
</comment>
<keyword evidence="8 10" id="KW-0275">Fatty acid biosynthesis</keyword>
<evidence type="ECO:0000313" key="14">
    <source>
        <dbReference type="Proteomes" id="UP000824107"/>
    </source>
</evidence>
<dbReference type="InterPro" id="IPR014358">
    <property type="entry name" value="Enoyl-ACP_Rdtase_NADH"/>
</dbReference>
<feature type="binding site" evidence="12">
    <location>
        <begin position="69"/>
        <end position="70"/>
    </location>
    <ligand>
        <name>NAD(+)</name>
        <dbReference type="ChEBI" id="CHEBI:57540"/>
    </ligand>
</feature>
<evidence type="ECO:0000256" key="10">
    <source>
        <dbReference type="PIRNR" id="PIRNR000094"/>
    </source>
</evidence>
<evidence type="ECO:0000256" key="2">
    <source>
        <dbReference type="ARBA" id="ARBA00009233"/>
    </source>
</evidence>
<feature type="binding site" evidence="12">
    <location>
        <position position="17"/>
    </location>
    <ligand>
        <name>NAD(+)</name>
        <dbReference type="ChEBI" id="CHEBI:57540"/>
    </ligand>
</feature>
<dbReference type="Proteomes" id="UP000824107">
    <property type="component" value="Unassembled WGS sequence"/>
</dbReference>
<dbReference type="AlphaFoldDB" id="A0A9D1M324"/>
<sequence>MTTAAPLMAGKKGLIMGLANDKSIAWGIAQALDAQGAQIAFSYQNEALEKRVKPLSETLSFEPTLIQCDVTDSASVEACFKELGEKWGKIDFVVHAIAFSDKNELKGRTIDTTLPNFLNTMHISCYSLLETCRCASPYMSENGSIVTLTYLGGERTLPNYNIMGVAKAALEAAVRYAAVDMGQQGVRVNAVSAGPIKTLAASGIGDFRKILRWNELNAPLQRNVTQEEVGRAALALLSPLGEAITGEVLHVDAGYHVVGMVSLKNAHESGEVLAEF</sequence>
<evidence type="ECO:0000256" key="1">
    <source>
        <dbReference type="ARBA" id="ARBA00005194"/>
    </source>
</evidence>
<evidence type="ECO:0000256" key="12">
    <source>
        <dbReference type="PIRSR" id="PIRSR000094-3"/>
    </source>
</evidence>
<evidence type="ECO:0000256" key="7">
    <source>
        <dbReference type="ARBA" id="ARBA00023098"/>
    </source>
</evidence>
<dbReference type="FunFam" id="3.40.50.720:FF:000054">
    <property type="entry name" value="Enoyl-[acyl-carrier-protein] reductase [NADH]"/>
    <property type="match status" value="1"/>
</dbReference>
<reference evidence="13" key="1">
    <citation type="submission" date="2020-10" db="EMBL/GenBank/DDBJ databases">
        <authorList>
            <person name="Gilroy R."/>
        </authorList>
    </citation>
    <scope>NUCLEOTIDE SEQUENCE</scope>
    <source>
        <strain evidence="13">ChiW3-316</strain>
    </source>
</reference>
<feature type="binding site" evidence="12">
    <location>
        <position position="167"/>
    </location>
    <ligand>
        <name>NAD(+)</name>
        <dbReference type="ChEBI" id="CHEBI:57540"/>
    </ligand>
</feature>
<keyword evidence="6 10" id="KW-0520">NAD</keyword>
<dbReference type="Gene3D" id="1.10.8.400">
    <property type="entry name" value="Enoyl acyl carrier protein reductase"/>
    <property type="match status" value="1"/>
</dbReference>
<evidence type="ECO:0000256" key="11">
    <source>
        <dbReference type="PIRSR" id="PIRSR000094-1"/>
    </source>
</evidence>
<organism evidence="13 14">
    <name type="scientific">Candidatus Scatocola faecipullorum</name>
    <dbReference type="NCBI Taxonomy" id="2840917"/>
    <lineage>
        <taxon>Bacteria</taxon>
        <taxon>Pseudomonadati</taxon>
        <taxon>Pseudomonadota</taxon>
        <taxon>Alphaproteobacteria</taxon>
        <taxon>Rhodospirillales</taxon>
        <taxon>Rhodospirillaceae</taxon>
        <taxon>Rhodospirillaceae incertae sedis</taxon>
        <taxon>Candidatus Scatocola</taxon>
    </lineage>
</organism>
<dbReference type="InterPro" id="IPR036291">
    <property type="entry name" value="NAD(P)-bd_dom_sf"/>
</dbReference>
<dbReference type="EMBL" id="DVNC01000015">
    <property type="protein sequence ID" value="HIU52769.1"/>
    <property type="molecule type" value="Genomic_DNA"/>
</dbReference>
<feature type="active site" description="Proton acceptor" evidence="11">
    <location>
        <position position="160"/>
    </location>
</feature>
<comment type="similarity">
    <text evidence="2 10">Belongs to the short-chain dehydrogenases/reductases (SDR) family. FabI subfamily.</text>
</comment>
<evidence type="ECO:0000256" key="5">
    <source>
        <dbReference type="ARBA" id="ARBA00023002"/>
    </source>
</evidence>
<keyword evidence="4" id="KW-0276">Fatty acid metabolism</keyword>
<comment type="caution">
    <text evidence="13">The sequence shown here is derived from an EMBL/GenBank/DDBJ whole genome shotgun (WGS) entry which is preliminary data.</text>
</comment>
<dbReference type="PANTHER" id="PTHR43159">
    <property type="entry name" value="ENOYL-[ACYL-CARRIER-PROTEIN] REDUCTASE"/>
    <property type="match status" value="1"/>
</dbReference>
<feature type="binding site" evidence="12">
    <location>
        <position position="97"/>
    </location>
    <ligand>
        <name>NAD(+)</name>
        <dbReference type="ChEBI" id="CHEBI:57540"/>
    </ligand>
</feature>
<feature type="binding site" evidence="12">
    <location>
        <begin position="196"/>
        <end position="200"/>
    </location>
    <ligand>
        <name>NAD(+)</name>
        <dbReference type="ChEBI" id="CHEBI:57540"/>
    </ligand>
</feature>
<comment type="catalytic activity">
    <reaction evidence="9 10">
        <text>a 2,3-saturated acyl-[ACP] + NAD(+) = a (2E)-enoyl-[ACP] + NADH + H(+)</text>
        <dbReference type="Rhea" id="RHEA:10240"/>
        <dbReference type="Rhea" id="RHEA-COMP:9925"/>
        <dbReference type="Rhea" id="RHEA-COMP:9926"/>
        <dbReference type="ChEBI" id="CHEBI:15378"/>
        <dbReference type="ChEBI" id="CHEBI:57540"/>
        <dbReference type="ChEBI" id="CHEBI:57945"/>
        <dbReference type="ChEBI" id="CHEBI:78784"/>
        <dbReference type="ChEBI" id="CHEBI:78785"/>
        <dbReference type="EC" id="1.3.1.9"/>
    </reaction>
</comment>
<dbReference type="PRINTS" id="PR00081">
    <property type="entry name" value="GDHRDH"/>
</dbReference>
<dbReference type="CDD" id="cd05372">
    <property type="entry name" value="ENR_SDR"/>
    <property type="match status" value="1"/>
</dbReference>
<evidence type="ECO:0000256" key="6">
    <source>
        <dbReference type="ARBA" id="ARBA00023027"/>
    </source>
</evidence>
<dbReference type="EC" id="1.3.1.9" evidence="10"/>
<dbReference type="Pfam" id="PF13561">
    <property type="entry name" value="adh_short_C2"/>
    <property type="match status" value="1"/>
</dbReference>
<dbReference type="SUPFAM" id="SSF51735">
    <property type="entry name" value="NAD(P)-binding Rossmann-fold domains"/>
    <property type="match status" value="1"/>
</dbReference>
<protein>
    <recommendedName>
        <fullName evidence="10">Enoyl-[acyl-carrier-protein] reductase [NADH]</fullName>
        <ecNumber evidence="10">1.3.1.9</ecNumber>
    </recommendedName>
</protein>
<feature type="binding site" evidence="12">
    <location>
        <begin position="23"/>
        <end position="24"/>
    </location>
    <ligand>
        <name>NAD(+)</name>
        <dbReference type="ChEBI" id="CHEBI:57540"/>
    </ligand>
</feature>
<proteinExistence type="inferred from homology"/>
<evidence type="ECO:0000256" key="3">
    <source>
        <dbReference type="ARBA" id="ARBA00022516"/>
    </source>
</evidence>
<feature type="binding site" evidence="12">
    <location>
        <position position="44"/>
    </location>
    <ligand>
        <name>NAD(+)</name>
        <dbReference type="ChEBI" id="CHEBI:57540"/>
    </ligand>
</feature>
<evidence type="ECO:0000256" key="8">
    <source>
        <dbReference type="ARBA" id="ARBA00023160"/>
    </source>
</evidence>
<evidence type="ECO:0000256" key="9">
    <source>
        <dbReference type="ARBA" id="ARBA00048572"/>
    </source>
</evidence>
<keyword evidence="3 10" id="KW-0444">Lipid biosynthesis</keyword>
<dbReference type="GO" id="GO:0006633">
    <property type="term" value="P:fatty acid biosynthetic process"/>
    <property type="evidence" value="ECO:0007669"/>
    <property type="project" value="UniProtKB-KW"/>
</dbReference>
<dbReference type="PANTHER" id="PTHR43159:SF2">
    <property type="entry name" value="ENOYL-[ACYL-CARRIER-PROTEIN] REDUCTASE [NADH], CHLOROPLASTIC"/>
    <property type="match status" value="1"/>
</dbReference>
<keyword evidence="5 10" id="KW-0560">Oxidoreductase</keyword>
<reference evidence="13" key="2">
    <citation type="journal article" date="2021" name="PeerJ">
        <title>Extensive microbial diversity within the chicken gut microbiome revealed by metagenomics and culture.</title>
        <authorList>
            <person name="Gilroy R."/>
            <person name="Ravi A."/>
            <person name="Getino M."/>
            <person name="Pursley I."/>
            <person name="Horton D.L."/>
            <person name="Alikhan N.F."/>
            <person name="Baker D."/>
            <person name="Gharbi K."/>
            <person name="Hall N."/>
            <person name="Watson M."/>
            <person name="Adriaenssens E.M."/>
            <person name="Foster-Nyarko E."/>
            <person name="Jarju S."/>
            <person name="Secka A."/>
            <person name="Antonio M."/>
            <person name="Oren A."/>
            <person name="Chaudhuri R.R."/>
            <person name="La Ragione R."/>
            <person name="Hildebrand F."/>
            <person name="Pallen M.J."/>
        </authorList>
    </citation>
    <scope>NUCLEOTIDE SEQUENCE</scope>
    <source>
        <strain evidence="13">ChiW3-316</strain>
    </source>
</reference>
<dbReference type="InterPro" id="IPR002347">
    <property type="entry name" value="SDR_fam"/>
</dbReference>
<evidence type="ECO:0000256" key="4">
    <source>
        <dbReference type="ARBA" id="ARBA00022832"/>
    </source>
</evidence>
<evidence type="ECO:0000313" key="13">
    <source>
        <dbReference type="EMBL" id="HIU52769.1"/>
    </source>
</evidence>
<dbReference type="PIRSF" id="PIRSF000094">
    <property type="entry name" value="Enoyl-ACP_rdct"/>
    <property type="match status" value="1"/>
</dbReference>
<feature type="active site" description="Proton acceptor" evidence="11">
    <location>
        <position position="150"/>
    </location>
</feature>
<dbReference type="Gene3D" id="3.40.50.720">
    <property type="entry name" value="NAD(P)-binding Rossmann-like Domain"/>
    <property type="match status" value="1"/>
</dbReference>
<keyword evidence="7" id="KW-0443">Lipid metabolism</keyword>
<gene>
    <name evidence="13" type="ORF">IAD20_01660</name>
</gene>
<name>A0A9D1M324_9PROT</name>